<gene>
    <name evidence="1" type="ORF">K402DRAFT_106385</name>
</gene>
<keyword evidence="2" id="KW-1185">Reference proteome</keyword>
<reference evidence="1" key="1">
    <citation type="journal article" date="2020" name="Stud. Mycol.">
        <title>101 Dothideomycetes genomes: a test case for predicting lifestyles and emergence of pathogens.</title>
        <authorList>
            <person name="Haridas S."/>
            <person name="Albert R."/>
            <person name="Binder M."/>
            <person name="Bloem J."/>
            <person name="Labutti K."/>
            <person name="Salamov A."/>
            <person name="Andreopoulos B."/>
            <person name="Baker S."/>
            <person name="Barry K."/>
            <person name="Bills G."/>
            <person name="Bluhm B."/>
            <person name="Cannon C."/>
            <person name="Castanera R."/>
            <person name="Culley D."/>
            <person name="Daum C."/>
            <person name="Ezra D."/>
            <person name="Gonzalez J."/>
            <person name="Henrissat B."/>
            <person name="Kuo A."/>
            <person name="Liang C."/>
            <person name="Lipzen A."/>
            <person name="Lutzoni F."/>
            <person name="Magnuson J."/>
            <person name="Mondo S."/>
            <person name="Nolan M."/>
            <person name="Ohm R."/>
            <person name="Pangilinan J."/>
            <person name="Park H.-J."/>
            <person name="Ramirez L."/>
            <person name="Alfaro M."/>
            <person name="Sun H."/>
            <person name="Tritt A."/>
            <person name="Yoshinaga Y."/>
            <person name="Zwiers L.-H."/>
            <person name="Turgeon B."/>
            <person name="Goodwin S."/>
            <person name="Spatafora J."/>
            <person name="Crous P."/>
            <person name="Grigoriev I."/>
        </authorList>
    </citation>
    <scope>NUCLEOTIDE SEQUENCE</scope>
    <source>
        <strain evidence="1">CBS 113979</strain>
    </source>
</reference>
<accession>A0A6G1GY90</accession>
<evidence type="ECO:0000313" key="2">
    <source>
        <dbReference type="Proteomes" id="UP000800041"/>
    </source>
</evidence>
<dbReference type="EMBL" id="ML977161">
    <property type="protein sequence ID" value="KAF1985698.1"/>
    <property type="molecule type" value="Genomic_DNA"/>
</dbReference>
<protein>
    <submittedName>
        <fullName evidence="1">Uncharacterized protein</fullName>
    </submittedName>
</protein>
<proteinExistence type="predicted"/>
<dbReference type="Proteomes" id="UP000800041">
    <property type="component" value="Unassembled WGS sequence"/>
</dbReference>
<name>A0A6G1GY90_9PEZI</name>
<sequence>MLQIRHLNIHIDADDSPLTVTDQWRDTPPMRYSTTRPRPYLEYDQLSQARRQEYLHDTRKVSVVTAWGDAFQCLQQFKSIRTLQVDIGNTYCPYGCCRDLRVIAFALGDLVQDVSVSKVPVFGARHDTETDHLRAGIVEWHDYWGEELENKNVPELEFARYDHYDDTSPWDKYTLIYGTDQWRRKKGTKIRHHW</sequence>
<evidence type="ECO:0000313" key="1">
    <source>
        <dbReference type="EMBL" id="KAF1985698.1"/>
    </source>
</evidence>
<dbReference type="AlphaFoldDB" id="A0A6G1GY90"/>
<organism evidence="1 2">
    <name type="scientific">Aulographum hederae CBS 113979</name>
    <dbReference type="NCBI Taxonomy" id="1176131"/>
    <lineage>
        <taxon>Eukaryota</taxon>
        <taxon>Fungi</taxon>
        <taxon>Dikarya</taxon>
        <taxon>Ascomycota</taxon>
        <taxon>Pezizomycotina</taxon>
        <taxon>Dothideomycetes</taxon>
        <taxon>Pleosporomycetidae</taxon>
        <taxon>Aulographales</taxon>
        <taxon>Aulographaceae</taxon>
    </lineage>
</organism>